<dbReference type="Proteomes" id="UP000000310">
    <property type="component" value="Chromosome"/>
</dbReference>
<keyword evidence="3" id="KW-1185">Reference proteome</keyword>
<evidence type="ECO:0000259" key="1">
    <source>
        <dbReference type="Pfam" id="PF00485"/>
    </source>
</evidence>
<dbReference type="InterPro" id="IPR027417">
    <property type="entry name" value="P-loop_NTPase"/>
</dbReference>
<dbReference type="KEGG" id="psn:Pedsa_0407"/>
<dbReference type="InterPro" id="IPR006083">
    <property type="entry name" value="PRK/URK"/>
</dbReference>
<proteinExistence type="predicted"/>
<evidence type="ECO:0000313" key="3">
    <source>
        <dbReference type="Proteomes" id="UP000000310"/>
    </source>
</evidence>
<feature type="domain" description="Phosphoribulokinase/uridine kinase" evidence="1">
    <location>
        <begin position="7"/>
        <end position="187"/>
    </location>
</feature>
<gene>
    <name evidence="2" type="ordered locus">Pedsa_0407</name>
</gene>
<dbReference type="PANTHER" id="PTHR10285">
    <property type="entry name" value="URIDINE KINASE"/>
    <property type="match status" value="1"/>
</dbReference>
<dbReference type="SUPFAM" id="SSF52540">
    <property type="entry name" value="P-loop containing nucleoside triphosphate hydrolases"/>
    <property type="match status" value="1"/>
</dbReference>
<dbReference type="eggNOG" id="COG0572">
    <property type="taxonomic scope" value="Bacteria"/>
</dbReference>
<dbReference type="HOGENOM" id="CLU_021278_1_2_10"/>
<dbReference type="EMBL" id="CP002545">
    <property type="protein sequence ID" value="ADY50989.1"/>
    <property type="molecule type" value="Genomic_DNA"/>
</dbReference>
<dbReference type="STRING" id="762903.Pedsa_0407"/>
<keyword evidence="2" id="KW-0808">Transferase</keyword>
<reference evidence="2 3" key="1">
    <citation type="journal article" date="2011" name="Stand. Genomic Sci.">
        <title>Complete genome sequence of the gliding, heparinolytic Pedobacter saltans type strain (113).</title>
        <authorList>
            <person name="Liolios K."/>
            <person name="Sikorski J."/>
            <person name="Lu M."/>
            <person name="Nolan M."/>
            <person name="Lapidus A."/>
            <person name="Lucas S."/>
            <person name="Hammon N."/>
            <person name="Deshpande S."/>
            <person name="Cheng J.F."/>
            <person name="Tapia R."/>
            <person name="Han C."/>
            <person name="Goodwin L."/>
            <person name="Pitluck S."/>
            <person name="Huntemann M."/>
            <person name="Ivanova N."/>
            <person name="Pagani I."/>
            <person name="Mavromatis K."/>
            <person name="Ovchinikova G."/>
            <person name="Pati A."/>
            <person name="Chen A."/>
            <person name="Palaniappan K."/>
            <person name="Land M."/>
            <person name="Hauser L."/>
            <person name="Brambilla E.M."/>
            <person name="Kotsyurbenko O."/>
            <person name="Rohde M."/>
            <person name="Tindall B.J."/>
            <person name="Abt B."/>
            <person name="Goker M."/>
            <person name="Detter J.C."/>
            <person name="Woyke T."/>
            <person name="Bristow J."/>
            <person name="Eisen J.A."/>
            <person name="Markowitz V."/>
            <person name="Hugenholtz P."/>
            <person name="Klenk H.P."/>
            <person name="Kyrpides N.C."/>
        </authorList>
    </citation>
    <scope>NUCLEOTIDE SEQUENCE [LARGE SCALE GENOMIC DNA]</scope>
    <source>
        <strain evidence="3">ATCC 51119 / DSM 12145 / JCM 21818 / LMG 10337 / NBRC 100064 / NCIMB 13643</strain>
    </source>
</reference>
<reference evidence="3" key="2">
    <citation type="submission" date="2011-02" db="EMBL/GenBank/DDBJ databases">
        <title>The complete genome of Pedobacter saltans DSM 12145.</title>
        <authorList>
            <consortium name="US DOE Joint Genome Institute (JGI-PGF)"/>
            <person name="Lucas S."/>
            <person name="Copeland A."/>
            <person name="Lapidus A."/>
            <person name="Bruce D."/>
            <person name="Goodwin L."/>
            <person name="Pitluck S."/>
            <person name="Kyrpides N."/>
            <person name="Mavromatis K."/>
            <person name="Pagani I."/>
            <person name="Ivanova N."/>
            <person name="Ovchinnikova G."/>
            <person name="Lu M."/>
            <person name="Detter J.C."/>
            <person name="Han C."/>
            <person name="Land M."/>
            <person name="Hauser L."/>
            <person name="Markowitz V."/>
            <person name="Cheng J.-F."/>
            <person name="Hugenholtz P."/>
            <person name="Woyke T."/>
            <person name="Wu D."/>
            <person name="Tindall B."/>
            <person name="Pomrenke H.G."/>
            <person name="Brambilla E."/>
            <person name="Klenk H.-P."/>
            <person name="Eisen J.A."/>
        </authorList>
    </citation>
    <scope>NUCLEOTIDE SEQUENCE [LARGE SCALE GENOMIC DNA]</scope>
    <source>
        <strain evidence="3">ATCC 51119 / DSM 12145 / JCM 21818 / LMG 10337 / NBRC 100064 / NCIMB 13643</strain>
    </source>
</reference>
<dbReference type="PRINTS" id="PR00988">
    <property type="entry name" value="URIDINKINASE"/>
</dbReference>
<dbReference type="RefSeq" id="WP_013631492.1">
    <property type="nucleotide sequence ID" value="NC_015177.1"/>
</dbReference>
<dbReference type="Pfam" id="PF00485">
    <property type="entry name" value="PRK"/>
    <property type="match status" value="1"/>
</dbReference>
<dbReference type="GO" id="GO:0005524">
    <property type="term" value="F:ATP binding"/>
    <property type="evidence" value="ECO:0007669"/>
    <property type="project" value="InterPro"/>
</dbReference>
<dbReference type="Gene3D" id="3.40.50.300">
    <property type="entry name" value="P-loop containing nucleotide triphosphate hydrolases"/>
    <property type="match status" value="1"/>
</dbReference>
<accession>F0S572</accession>
<name>F0S572_PSESL</name>
<dbReference type="AlphaFoldDB" id="F0S572"/>
<dbReference type="GO" id="GO:0016301">
    <property type="term" value="F:kinase activity"/>
    <property type="evidence" value="ECO:0007669"/>
    <property type="project" value="UniProtKB-KW"/>
</dbReference>
<protein>
    <submittedName>
        <fullName evidence="2">Uridine kinase</fullName>
    </submittedName>
</protein>
<evidence type="ECO:0000313" key="2">
    <source>
        <dbReference type="EMBL" id="ADY50989.1"/>
    </source>
</evidence>
<dbReference type="OrthoDB" id="9777642at2"/>
<sequence>MKDKPYIVGVAGGSGSGKTFFLNCFLNHFSPEEVCLISQDDYYFRVGANMTKEENKLHNFDLPTCFDIQKFESDIDKLMNFETVYMEEYTFNNDNLTPKILENKPAPILIIEGLFIYHFENIKPLFDYKIFIDAQTEVALERRLNRDLIERGYSEEDILYKWHNHVMPSYEQYLLPHRSSCDIVIDNSVNEISNILNVTDTISNNIRARLRIVK</sequence>
<keyword evidence="2" id="KW-0418">Kinase</keyword>
<organism evidence="2 3">
    <name type="scientific">Pseudopedobacter saltans (strain ATCC 51119 / DSM 12145 / JCM 21818 / CCUG 39354 / LMG 10337 / NBRC 100064 / NCIMB 13643)</name>
    <name type="common">Pedobacter saltans</name>
    <dbReference type="NCBI Taxonomy" id="762903"/>
    <lineage>
        <taxon>Bacteria</taxon>
        <taxon>Pseudomonadati</taxon>
        <taxon>Bacteroidota</taxon>
        <taxon>Sphingobacteriia</taxon>
        <taxon>Sphingobacteriales</taxon>
        <taxon>Sphingobacteriaceae</taxon>
        <taxon>Pseudopedobacter</taxon>
    </lineage>
</organism>